<accession>A0AB39L0M5</accession>
<feature type="domain" description="Core-binding (CB)" evidence="5">
    <location>
        <begin position="95"/>
        <end position="179"/>
    </location>
</feature>
<dbReference type="Pfam" id="PF00589">
    <property type="entry name" value="Phage_integrase"/>
    <property type="match status" value="1"/>
</dbReference>
<dbReference type="InterPro" id="IPR050090">
    <property type="entry name" value="Tyrosine_recombinase_XerCD"/>
</dbReference>
<dbReference type="Gene3D" id="1.10.443.10">
    <property type="entry name" value="Intergrase catalytic core"/>
    <property type="match status" value="1"/>
</dbReference>
<dbReference type="PROSITE" id="PS51900">
    <property type="entry name" value="CB"/>
    <property type="match status" value="1"/>
</dbReference>
<dbReference type="PROSITE" id="PS51898">
    <property type="entry name" value="TYR_RECOMBINASE"/>
    <property type="match status" value="1"/>
</dbReference>
<dbReference type="GO" id="GO:0015074">
    <property type="term" value="P:DNA integration"/>
    <property type="evidence" value="ECO:0007669"/>
    <property type="project" value="UniProtKB-KW"/>
</dbReference>
<organism evidence="6">
    <name type="scientific">Sinomonas puerhi</name>
    <dbReference type="NCBI Taxonomy" id="3238584"/>
    <lineage>
        <taxon>Bacteria</taxon>
        <taxon>Bacillati</taxon>
        <taxon>Actinomycetota</taxon>
        <taxon>Actinomycetes</taxon>
        <taxon>Micrococcales</taxon>
        <taxon>Micrococcaceae</taxon>
        <taxon>Sinomonas</taxon>
    </lineage>
</organism>
<dbReference type="InterPro" id="IPR044068">
    <property type="entry name" value="CB"/>
</dbReference>
<evidence type="ECO:0000259" key="4">
    <source>
        <dbReference type="PROSITE" id="PS51898"/>
    </source>
</evidence>
<dbReference type="GO" id="GO:0003677">
    <property type="term" value="F:DNA binding"/>
    <property type="evidence" value="ECO:0007669"/>
    <property type="project" value="UniProtKB-UniRule"/>
</dbReference>
<dbReference type="KEGG" id="spue:AB5L97_14445"/>
<gene>
    <name evidence="6" type="ORF">AB5L97_14445</name>
</gene>
<evidence type="ECO:0000313" key="6">
    <source>
        <dbReference type="EMBL" id="XDP44464.1"/>
    </source>
</evidence>
<dbReference type="CDD" id="cd01189">
    <property type="entry name" value="INT_ICEBs1_C_like"/>
    <property type="match status" value="1"/>
</dbReference>
<evidence type="ECO:0000256" key="2">
    <source>
        <dbReference type="ARBA" id="ARBA00023172"/>
    </source>
</evidence>
<protein>
    <submittedName>
        <fullName evidence="6">Tyrosine-type recombinase/integrase</fullName>
    </submittedName>
</protein>
<dbReference type="SUPFAM" id="SSF56349">
    <property type="entry name" value="DNA breaking-rejoining enzymes"/>
    <property type="match status" value="1"/>
</dbReference>
<dbReference type="EMBL" id="CP163302">
    <property type="protein sequence ID" value="XDP44464.1"/>
    <property type="molecule type" value="Genomic_DNA"/>
</dbReference>
<keyword evidence="2" id="KW-0233">DNA recombination</keyword>
<dbReference type="InterPro" id="IPR053876">
    <property type="entry name" value="Phage_int_M"/>
</dbReference>
<keyword evidence="1 3" id="KW-0238">DNA-binding</keyword>
<dbReference type="InterPro" id="IPR011010">
    <property type="entry name" value="DNA_brk_join_enz"/>
</dbReference>
<reference evidence="6" key="1">
    <citation type="submission" date="2024-07" db="EMBL/GenBank/DDBJ databases">
        <authorList>
            <person name="fu j."/>
        </authorList>
    </citation>
    <scope>NUCLEOTIDE SEQUENCE</scope>
    <source>
        <strain evidence="6">P10A9</strain>
    </source>
</reference>
<dbReference type="AlphaFoldDB" id="A0AB39L0M5"/>
<dbReference type="InterPro" id="IPR010998">
    <property type="entry name" value="Integrase_recombinase_N"/>
</dbReference>
<dbReference type="InterPro" id="IPR002104">
    <property type="entry name" value="Integrase_catalytic"/>
</dbReference>
<dbReference type="PANTHER" id="PTHR30349">
    <property type="entry name" value="PHAGE INTEGRASE-RELATED"/>
    <property type="match status" value="1"/>
</dbReference>
<sequence length="417" mass="46290">MADVSRRCGCRDESGKVYGTTAATRCPQMANPRHGSWGFRFSAGSVPDPQPGAPGKTKRRYVQEWGYKTAKEAKEAREAAGKKYKGQGDRFFDKTTVGEFLTDWMDRQERQGELRPSTARMYRSYLVKDIVPVLGDKRLVKLTRNDVAGFVDSLRDAGRGATTVRRIHATLSSALSSAVKRGMLDFNPASRADLPDAAHDQVKVWGRDDTLRFLEAAHEHRLGDLYEVAIMTGLRRGELCGLRWEDVDLVEGRLSVRRNLVQVGNEVREGQPKTTAGERSVGIPAHVVDLLAKLKDRQDAEREAWAEAYQDSGRVFTYEDGRQLRPGYPSKVLETLVKRLGLPSMRFHDLRHLFASIQLDAGTPMAMVSKLMGHSTIAITADLYSHLMDDAAARAAEAAASWLRPSPAPVVEPVEGL</sequence>
<dbReference type="InterPro" id="IPR013762">
    <property type="entry name" value="Integrase-like_cat_sf"/>
</dbReference>
<dbReference type="GO" id="GO:0006310">
    <property type="term" value="P:DNA recombination"/>
    <property type="evidence" value="ECO:0007669"/>
    <property type="project" value="UniProtKB-KW"/>
</dbReference>
<name>A0AB39L0M5_9MICC</name>
<dbReference type="RefSeq" id="WP_369045162.1">
    <property type="nucleotide sequence ID" value="NZ_CP163302.1"/>
</dbReference>
<dbReference type="Gene3D" id="1.10.150.130">
    <property type="match status" value="1"/>
</dbReference>
<evidence type="ECO:0000256" key="1">
    <source>
        <dbReference type="ARBA" id="ARBA00023125"/>
    </source>
</evidence>
<feature type="domain" description="Tyr recombinase" evidence="4">
    <location>
        <begin position="200"/>
        <end position="397"/>
    </location>
</feature>
<dbReference type="Pfam" id="PF22022">
    <property type="entry name" value="Phage_int_M"/>
    <property type="match status" value="1"/>
</dbReference>
<proteinExistence type="predicted"/>
<evidence type="ECO:0000259" key="5">
    <source>
        <dbReference type="PROSITE" id="PS51900"/>
    </source>
</evidence>
<evidence type="ECO:0000256" key="3">
    <source>
        <dbReference type="PROSITE-ProRule" id="PRU01248"/>
    </source>
</evidence>
<dbReference type="PANTHER" id="PTHR30349:SF91">
    <property type="entry name" value="INTA PROTEIN"/>
    <property type="match status" value="1"/>
</dbReference>